<dbReference type="PRINTS" id="PR00625">
    <property type="entry name" value="JDOMAIN"/>
</dbReference>
<dbReference type="InterPro" id="IPR001623">
    <property type="entry name" value="DnaJ_domain"/>
</dbReference>
<accession>A0A8X8XE75</accession>
<comment type="caution">
    <text evidence="2">The sequence shown here is derived from an EMBL/GenBank/DDBJ whole genome shotgun (WGS) entry which is preliminary data.</text>
</comment>
<evidence type="ECO:0000313" key="3">
    <source>
        <dbReference type="Proteomes" id="UP000298416"/>
    </source>
</evidence>
<name>A0A8X8XE75_SALSN</name>
<organism evidence="2">
    <name type="scientific">Salvia splendens</name>
    <name type="common">Scarlet sage</name>
    <dbReference type="NCBI Taxonomy" id="180675"/>
    <lineage>
        <taxon>Eukaryota</taxon>
        <taxon>Viridiplantae</taxon>
        <taxon>Streptophyta</taxon>
        <taxon>Embryophyta</taxon>
        <taxon>Tracheophyta</taxon>
        <taxon>Spermatophyta</taxon>
        <taxon>Magnoliopsida</taxon>
        <taxon>eudicotyledons</taxon>
        <taxon>Gunneridae</taxon>
        <taxon>Pentapetalae</taxon>
        <taxon>asterids</taxon>
        <taxon>lamiids</taxon>
        <taxon>Lamiales</taxon>
        <taxon>Lamiaceae</taxon>
        <taxon>Nepetoideae</taxon>
        <taxon>Mentheae</taxon>
        <taxon>Salviinae</taxon>
        <taxon>Salvia</taxon>
        <taxon>Salvia subgen. Calosphace</taxon>
        <taxon>core Calosphace</taxon>
    </lineage>
</organism>
<dbReference type="EMBL" id="PNBA02000009">
    <property type="protein sequence ID" value="KAG6412980.1"/>
    <property type="molecule type" value="Genomic_DNA"/>
</dbReference>
<dbReference type="Proteomes" id="UP000298416">
    <property type="component" value="Unassembled WGS sequence"/>
</dbReference>
<reference evidence="2" key="1">
    <citation type="submission" date="2018-01" db="EMBL/GenBank/DDBJ databases">
        <authorList>
            <person name="Mao J.F."/>
        </authorList>
    </citation>
    <scope>NUCLEOTIDE SEQUENCE</scope>
    <source>
        <strain evidence="2">Huo1</strain>
        <tissue evidence="2">Leaf</tissue>
    </source>
</reference>
<feature type="domain" description="J" evidence="1">
    <location>
        <begin position="8"/>
        <end position="77"/>
    </location>
</feature>
<dbReference type="OrthoDB" id="10250354at2759"/>
<protein>
    <recommendedName>
        <fullName evidence="1">J domain-containing protein</fullName>
    </recommendedName>
</protein>
<dbReference type="PANTHER" id="PTHR44743">
    <property type="entry name" value="PUTATIVE, EXPRESSED-RELATED"/>
    <property type="match status" value="1"/>
</dbReference>
<evidence type="ECO:0000259" key="1">
    <source>
        <dbReference type="PROSITE" id="PS50076"/>
    </source>
</evidence>
<gene>
    <name evidence="2" type="ORF">SASPL_125675</name>
</gene>
<reference evidence="2" key="2">
    <citation type="submission" date="2020-08" db="EMBL/GenBank/DDBJ databases">
        <title>Plant Genome Project.</title>
        <authorList>
            <person name="Zhang R.-G."/>
        </authorList>
    </citation>
    <scope>NUCLEOTIDE SEQUENCE</scope>
    <source>
        <strain evidence="2">Huo1</strain>
        <tissue evidence="2">Leaf</tissue>
    </source>
</reference>
<dbReference type="PROSITE" id="PS50076">
    <property type="entry name" value="DNAJ_2"/>
    <property type="match status" value="1"/>
</dbReference>
<dbReference type="Gene3D" id="1.10.287.110">
    <property type="entry name" value="DnaJ domain"/>
    <property type="match status" value="1"/>
</dbReference>
<dbReference type="SUPFAM" id="SSF46565">
    <property type="entry name" value="Chaperone J-domain"/>
    <property type="match status" value="1"/>
</dbReference>
<proteinExistence type="predicted"/>
<sequence>MEVESREGYYAVLGVSFYSSDDEIRRAYRKLAMQWHPDKWNASPSLVDMAKHRFQQIQEAYSVLSDRTKRTLYDAGMFDEEDEGFSDFVQEMMSLVDDAREEEKTHSIEELEGMFWEMAKAYEILQWTTYSSTKSKQAFINRSIGMGCGSGF</sequence>
<dbReference type="InterPro" id="IPR018253">
    <property type="entry name" value="DnaJ_domain_CS"/>
</dbReference>
<dbReference type="SMART" id="SM00271">
    <property type="entry name" value="DnaJ"/>
    <property type="match status" value="1"/>
</dbReference>
<dbReference type="CDD" id="cd06257">
    <property type="entry name" value="DnaJ"/>
    <property type="match status" value="1"/>
</dbReference>
<evidence type="ECO:0000313" key="2">
    <source>
        <dbReference type="EMBL" id="KAG6412980.1"/>
    </source>
</evidence>
<dbReference type="AlphaFoldDB" id="A0A8X8XE75"/>
<dbReference type="PANTHER" id="PTHR44743:SF10">
    <property type="entry name" value="J DOMAIN-CONTAINING PROTEIN"/>
    <property type="match status" value="1"/>
</dbReference>
<keyword evidence="3" id="KW-1185">Reference proteome</keyword>
<dbReference type="InterPro" id="IPR036869">
    <property type="entry name" value="J_dom_sf"/>
</dbReference>
<dbReference type="Pfam" id="PF00226">
    <property type="entry name" value="DnaJ"/>
    <property type="match status" value="1"/>
</dbReference>
<dbReference type="PROSITE" id="PS00636">
    <property type="entry name" value="DNAJ_1"/>
    <property type="match status" value="1"/>
</dbReference>